<accession>A0A832GR97</accession>
<feature type="chain" id="PRO_5032998701" description="TolB N-terminal domain-containing protein" evidence="2">
    <location>
        <begin position="20"/>
        <end position="403"/>
    </location>
</feature>
<keyword evidence="2" id="KW-0732">Signal</keyword>
<dbReference type="Pfam" id="PF07676">
    <property type="entry name" value="PD40"/>
    <property type="match status" value="2"/>
</dbReference>
<dbReference type="AlphaFoldDB" id="A0A832GR97"/>
<evidence type="ECO:0000256" key="2">
    <source>
        <dbReference type="SAM" id="SignalP"/>
    </source>
</evidence>
<proteinExistence type="inferred from homology"/>
<evidence type="ECO:0000313" key="3">
    <source>
        <dbReference type="EMBL" id="HGV55655.1"/>
    </source>
</evidence>
<name>A0A832GR97_9BACT</name>
<dbReference type="Gene3D" id="2.120.10.30">
    <property type="entry name" value="TolB, C-terminal domain"/>
    <property type="match status" value="1"/>
</dbReference>
<comment type="similarity">
    <text evidence="1">Belongs to the TolB family.</text>
</comment>
<dbReference type="InterPro" id="IPR011042">
    <property type="entry name" value="6-blade_b-propeller_TolB-like"/>
</dbReference>
<dbReference type="PANTHER" id="PTHR36842">
    <property type="entry name" value="PROTEIN TOLB HOMOLOG"/>
    <property type="match status" value="1"/>
</dbReference>
<gene>
    <name evidence="3" type="ORF">ENT73_06210</name>
</gene>
<feature type="signal peptide" evidence="2">
    <location>
        <begin position="1"/>
        <end position="19"/>
    </location>
</feature>
<reference evidence="3" key="1">
    <citation type="journal article" date="2020" name="mSystems">
        <title>Genome- and Community-Level Interaction Insights into Carbon Utilization and Element Cycling Functions of Hydrothermarchaeota in Hydrothermal Sediment.</title>
        <authorList>
            <person name="Zhou Z."/>
            <person name="Liu Y."/>
            <person name="Xu W."/>
            <person name="Pan J."/>
            <person name="Luo Z.H."/>
            <person name="Li M."/>
        </authorList>
    </citation>
    <scope>NUCLEOTIDE SEQUENCE [LARGE SCALE GENOMIC DNA]</scope>
    <source>
        <strain evidence="3">SpSt-605</strain>
    </source>
</reference>
<dbReference type="SUPFAM" id="SSF69304">
    <property type="entry name" value="Tricorn protease N-terminal domain"/>
    <property type="match status" value="1"/>
</dbReference>
<evidence type="ECO:0008006" key="4">
    <source>
        <dbReference type="Google" id="ProtNLM"/>
    </source>
</evidence>
<protein>
    <recommendedName>
        <fullName evidence="4">TolB N-terminal domain-containing protein</fullName>
    </recommendedName>
</protein>
<sequence>MFFRLILFFLFISPHLLFAQTEKEPPLITITPQAYTKTVVRVPNFEGDTKGEVSSLLRNLLNLHLFCVALEEPPLPGFKAKEYYVKGKIEAKGGRLIFTGDLIDTLENRALRNYKVEASSQERLTYALADQIIRDISPYQGLSATKIAFVKREATGDHLYVMDFSKKNLRRIKSANLILFPKFSPSGKKLAFLIYDGKDYYLELTSYPYTEGKRYKISGLSSAPLWMPNERELLLTLGKEDEINIYLFDPEKEELKALTSGRGVHQAGSVSPDGKWVAFVGDRTGKPQIYLLNLENKKIQRVSFEGNYHTSPRFSPKGPLLLYLAQRGGKNELILYHLQRGEKRKLSLPLSINDPAFSPSGEYLIFASKGRSGAGLYLLHLDSLIFHPYLPFSQLYYPDWGKM</sequence>
<comment type="caution">
    <text evidence="3">The sequence shown here is derived from an EMBL/GenBank/DDBJ whole genome shotgun (WGS) entry which is preliminary data.</text>
</comment>
<evidence type="ECO:0000256" key="1">
    <source>
        <dbReference type="ARBA" id="ARBA00009820"/>
    </source>
</evidence>
<dbReference type="InterPro" id="IPR011659">
    <property type="entry name" value="WD40"/>
</dbReference>
<organism evidence="3">
    <name type="scientific">Caldimicrobium thiodismutans</name>
    <dbReference type="NCBI Taxonomy" id="1653476"/>
    <lineage>
        <taxon>Bacteria</taxon>
        <taxon>Pseudomonadati</taxon>
        <taxon>Thermodesulfobacteriota</taxon>
        <taxon>Thermodesulfobacteria</taxon>
        <taxon>Thermodesulfobacteriales</taxon>
        <taxon>Thermodesulfobacteriaceae</taxon>
        <taxon>Caldimicrobium</taxon>
    </lineage>
</organism>
<dbReference type="PANTHER" id="PTHR36842:SF1">
    <property type="entry name" value="PROTEIN TOLB"/>
    <property type="match status" value="1"/>
</dbReference>
<dbReference type="EMBL" id="DSZU01000111">
    <property type="protein sequence ID" value="HGV55655.1"/>
    <property type="molecule type" value="Genomic_DNA"/>
</dbReference>